<dbReference type="PIRSF" id="PIRSF018266">
    <property type="entry name" value="FecR"/>
    <property type="match status" value="1"/>
</dbReference>
<dbReference type="PANTHER" id="PTHR30273:SF2">
    <property type="entry name" value="PROTEIN FECR"/>
    <property type="match status" value="1"/>
</dbReference>
<evidence type="ECO:0008006" key="6">
    <source>
        <dbReference type="Google" id="ProtNLM"/>
    </source>
</evidence>
<keyword evidence="1" id="KW-1133">Transmembrane helix</keyword>
<feature type="domain" description="Protein FecR C-terminal" evidence="3">
    <location>
        <begin position="279"/>
        <end position="347"/>
    </location>
</feature>
<sequence length="353" mass="39623">MTRYLYYSLEELSLDQDFIDWVRKGSNDSAWQQFLEENPGKTNIVHQARRIVESFEPIPFEISEAALEAEIAALMAATVEPESFPAEQKGSGLKRVLITVMGIAAAALLWFFGFRNTMTGDTELTYVKLVAEKNLVEQVNITDKPVTIELPDGSRVKLSPQSRFSYAAGFNDSASRDVYLKGEADFDVAKNAKKPFRVYSNELVTKVIGTSFTIRSFDAEEDINITVRTGKVNVSRRNIEGVSLTANQQAIYHKKQKNIVKQLNERPVIISPGVSARQMVFEDRPVVAVLEMMKAAYGISLHYEKELLKGCTITADLSEDGSIYRKLDLICRAISAEYEVIDSEVYIYPQGCK</sequence>
<evidence type="ECO:0000259" key="3">
    <source>
        <dbReference type="Pfam" id="PF16344"/>
    </source>
</evidence>
<gene>
    <name evidence="4" type="ORF">BC349_09915</name>
</gene>
<dbReference type="Proteomes" id="UP000765802">
    <property type="component" value="Unassembled WGS sequence"/>
</dbReference>
<dbReference type="Gene3D" id="3.55.50.30">
    <property type="match status" value="1"/>
</dbReference>
<proteinExistence type="predicted"/>
<keyword evidence="1" id="KW-0472">Membrane</keyword>
<comment type="caution">
    <text evidence="4">The sequence shown here is derived from an EMBL/GenBank/DDBJ whole genome shotgun (WGS) entry which is preliminary data.</text>
</comment>
<dbReference type="InterPro" id="IPR032508">
    <property type="entry name" value="FecR_C"/>
</dbReference>
<name>A0ABR7M9T1_9BACT</name>
<evidence type="ECO:0000313" key="5">
    <source>
        <dbReference type="Proteomes" id="UP000765802"/>
    </source>
</evidence>
<feature type="transmembrane region" description="Helical" evidence="1">
    <location>
        <begin position="96"/>
        <end position="114"/>
    </location>
</feature>
<evidence type="ECO:0000256" key="1">
    <source>
        <dbReference type="SAM" id="Phobius"/>
    </source>
</evidence>
<evidence type="ECO:0000259" key="2">
    <source>
        <dbReference type="Pfam" id="PF04773"/>
    </source>
</evidence>
<dbReference type="InterPro" id="IPR012373">
    <property type="entry name" value="Ferrdict_sens_TM"/>
</dbReference>
<dbReference type="Gene3D" id="2.60.120.1440">
    <property type="match status" value="1"/>
</dbReference>
<dbReference type="EMBL" id="MBUA01000012">
    <property type="protein sequence ID" value="MBC6491348.1"/>
    <property type="molecule type" value="Genomic_DNA"/>
</dbReference>
<reference evidence="4 5" key="1">
    <citation type="submission" date="2016-07" db="EMBL/GenBank/DDBJ databases">
        <title>Genome analysis of Flavihumibacter stibioxidans YS-17.</title>
        <authorList>
            <person name="Shi K."/>
            <person name="Han Y."/>
            <person name="Wang G."/>
        </authorList>
    </citation>
    <scope>NUCLEOTIDE SEQUENCE [LARGE SCALE GENOMIC DNA]</scope>
    <source>
        <strain evidence="4 5">YS-17</strain>
    </source>
</reference>
<dbReference type="Pfam" id="PF16344">
    <property type="entry name" value="FecR_C"/>
    <property type="match status" value="1"/>
</dbReference>
<accession>A0ABR7M9T1</accession>
<keyword evidence="1" id="KW-0812">Transmembrane</keyword>
<dbReference type="InterPro" id="IPR006860">
    <property type="entry name" value="FecR"/>
</dbReference>
<dbReference type="RefSeq" id="WP_187256648.1">
    <property type="nucleotide sequence ID" value="NZ_JBHULF010000014.1"/>
</dbReference>
<feature type="domain" description="FecR protein" evidence="2">
    <location>
        <begin position="144"/>
        <end position="233"/>
    </location>
</feature>
<dbReference type="PANTHER" id="PTHR30273">
    <property type="entry name" value="PERIPLASMIC SIGNAL SENSOR AND SIGMA FACTOR ACTIVATOR FECR-RELATED"/>
    <property type="match status" value="1"/>
</dbReference>
<dbReference type="Pfam" id="PF04773">
    <property type="entry name" value="FecR"/>
    <property type="match status" value="1"/>
</dbReference>
<keyword evidence="5" id="KW-1185">Reference proteome</keyword>
<organism evidence="4 5">
    <name type="scientific">Flavihumibacter stibioxidans</name>
    <dbReference type="NCBI Taxonomy" id="1834163"/>
    <lineage>
        <taxon>Bacteria</taxon>
        <taxon>Pseudomonadati</taxon>
        <taxon>Bacteroidota</taxon>
        <taxon>Chitinophagia</taxon>
        <taxon>Chitinophagales</taxon>
        <taxon>Chitinophagaceae</taxon>
        <taxon>Flavihumibacter</taxon>
    </lineage>
</organism>
<protein>
    <recommendedName>
        <fullName evidence="6">FecR family protein</fullName>
    </recommendedName>
</protein>
<evidence type="ECO:0000313" key="4">
    <source>
        <dbReference type="EMBL" id="MBC6491348.1"/>
    </source>
</evidence>